<evidence type="ECO:0000256" key="4">
    <source>
        <dbReference type="ARBA" id="ARBA00022475"/>
    </source>
</evidence>
<evidence type="ECO:0000259" key="12">
    <source>
        <dbReference type="Pfam" id="PF00361"/>
    </source>
</evidence>
<keyword evidence="3" id="KW-0050">Antiport</keyword>
<feature type="compositionally biased region" description="Basic and acidic residues" evidence="10">
    <location>
        <begin position="772"/>
        <end position="786"/>
    </location>
</feature>
<name>K9HLY5_9PROT</name>
<feature type="transmembrane region" description="Helical" evidence="11">
    <location>
        <begin position="309"/>
        <end position="334"/>
    </location>
</feature>
<feature type="transmembrane region" description="Helical" evidence="11">
    <location>
        <begin position="230"/>
        <end position="246"/>
    </location>
</feature>
<feature type="transmembrane region" description="Helical" evidence="11">
    <location>
        <begin position="150"/>
        <end position="173"/>
    </location>
</feature>
<evidence type="ECO:0000256" key="8">
    <source>
        <dbReference type="ARBA" id="ARBA00023136"/>
    </source>
</evidence>
<evidence type="ECO:0000256" key="10">
    <source>
        <dbReference type="SAM" id="MobiDB-lite"/>
    </source>
</evidence>
<feature type="transmembrane region" description="Helical" evidence="11">
    <location>
        <begin position="96"/>
        <end position="113"/>
    </location>
</feature>
<feature type="transmembrane region" description="Helical" evidence="11">
    <location>
        <begin position="355"/>
        <end position="374"/>
    </location>
</feature>
<keyword evidence="4" id="KW-1003">Cell membrane</keyword>
<dbReference type="GO" id="GO:0005886">
    <property type="term" value="C:plasma membrane"/>
    <property type="evidence" value="ECO:0007669"/>
    <property type="project" value="UniProtKB-SubCell"/>
</dbReference>
<keyword evidence="6 11" id="KW-1133">Transmembrane helix</keyword>
<feature type="transmembrane region" description="Helical" evidence="11">
    <location>
        <begin position="486"/>
        <end position="505"/>
    </location>
</feature>
<dbReference type="GO" id="GO:0006811">
    <property type="term" value="P:monoatomic ion transport"/>
    <property type="evidence" value="ECO:0007669"/>
    <property type="project" value="UniProtKB-KW"/>
</dbReference>
<keyword evidence="5 9" id="KW-0812">Transmembrane</keyword>
<feature type="domain" description="NADH:quinone oxidoreductase/Mrp antiporter transmembrane" evidence="12">
    <location>
        <begin position="115"/>
        <end position="397"/>
    </location>
</feature>
<feature type="region of interest" description="Disordered" evidence="10">
    <location>
        <begin position="762"/>
        <end position="786"/>
    </location>
</feature>
<feature type="transmembrane region" description="Helical" evidence="11">
    <location>
        <begin position="679"/>
        <end position="700"/>
    </location>
</feature>
<feature type="transmembrane region" description="Helical" evidence="11">
    <location>
        <begin position="639"/>
        <end position="658"/>
    </location>
</feature>
<feature type="transmembrane region" description="Helical" evidence="11">
    <location>
        <begin position="258"/>
        <end position="278"/>
    </location>
</feature>
<dbReference type="Proteomes" id="UP000009881">
    <property type="component" value="Unassembled WGS sequence"/>
</dbReference>
<evidence type="ECO:0000256" key="3">
    <source>
        <dbReference type="ARBA" id="ARBA00022449"/>
    </source>
</evidence>
<evidence type="ECO:0000313" key="17">
    <source>
        <dbReference type="Proteomes" id="UP000009881"/>
    </source>
</evidence>
<evidence type="ECO:0000313" key="16">
    <source>
        <dbReference type="EMBL" id="EKV29561.1"/>
    </source>
</evidence>
<organism evidence="16 17">
    <name type="scientific">Caenispirillum salinarum AK4</name>
    <dbReference type="NCBI Taxonomy" id="1238182"/>
    <lineage>
        <taxon>Bacteria</taxon>
        <taxon>Pseudomonadati</taxon>
        <taxon>Pseudomonadota</taxon>
        <taxon>Alphaproteobacteria</taxon>
        <taxon>Rhodospirillales</taxon>
        <taxon>Novispirillaceae</taxon>
        <taxon>Caenispirillum</taxon>
    </lineage>
</organism>
<evidence type="ECO:0000259" key="13">
    <source>
        <dbReference type="Pfam" id="PF00662"/>
    </source>
</evidence>
<dbReference type="InterPro" id="IPR050616">
    <property type="entry name" value="CPA3_Na-H_Antiporter_A"/>
</dbReference>
<feature type="transmembrane region" description="Helical" evidence="11">
    <location>
        <begin position="285"/>
        <end position="303"/>
    </location>
</feature>
<evidence type="ECO:0000259" key="15">
    <source>
        <dbReference type="Pfam" id="PF20501"/>
    </source>
</evidence>
<evidence type="ECO:0000256" key="2">
    <source>
        <dbReference type="ARBA" id="ARBA00022448"/>
    </source>
</evidence>
<dbReference type="GO" id="GO:0015297">
    <property type="term" value="F:antiporter activity"/>
    <property type="evidence" value="ECO:0007669"/>
    <property type="project" value="UniProtKB-KW"/>
</dbReference>
<feature type="transmembrane region" description="Helical" evidence="11">
    <location>
        <begin position="394"/>
        <end position="416"/>
    </location>
</feature>
<dbReference type="PANTHER" id="PTHR43373">
    <property type="entry name" value="NA(+)/H(+) ANTIPORTER SUBUNIT"/>
    <property type="match status" value="1"/>
</dbReference>
<evidence type="ECO:0000256" key="11">
    <source>
        <dbReference type="SAM" id="Phobius"/>
    </source>
</evidence>
<evidence type="ECO:0008006" key="18">
    <source>
        <dbReference type="Google" id="ProtNLM"/>
    </source>
</evidence>
<feature type="transmembrane region" description="Helical" evidence="11">
    <location>
        <begin position="734"/>
        <end position="752"/>
    </location>
</feature>
<evidence type="ECO:0000256" key="1">
    <source>
        <dbReference type="ARBA" id="ARBA00004651"/>
    </source>
</evidence>
<evidence type="ECO:0000256" key="6">
    <source>
        <dbReference type="ARBA" id="ARBA00022989"/>
    </source>
</evidence>
<evidence type="ECO:0000256" key="7">
    <source>
        <dbReference type="ARBA" id="ARBA00023065"/>
    </source>
</evidence>
<dbReference type="PRINTS" id="PR01434">
    <property type="entry name" value="NADHDHGNASE5"/>
</dbReference>
<feature type="transmembrane region" description="Helical" evidence="11">
    <location>
        <begin position="591"/>
        <end position="608"/>
    </location>
</feature>
<dbReference type="RefSeq" id="WP_009541042.1">
    <property type="nucleotide sequence ID" value="NZ_ANHY01000012.1"/>
</dbReference>
<dbReference type="OrthoDB" id="9811798at2"/>
<dbReference type="eggNOG" id="COG1009">
    <property type="taxonomic scope" value="Bacteria"/>
</dbReference>
<evidence type="ECO:0000256" key="9">
    <source>
        <dbReference type="RuleBase" id="RU000320"/>
    </source>
</evidence>
<dbReference type="Pfam" id="PF20501">
    <property type="entry name" value="MbhE"/>
    <property type="match status" value="1"/>
</dbReference>
<dbReference type="Pfam" id="PF00361">
    <property type="entry name" value="Proton_antipo_M"/>
    <property type="match status" value="1"/>
</dbReference>
<feature type="domain" description="MrpA C-terminal/MbhE" evidence="15">
    <location>
        <begin position="678"/>
        <end position="760"/>
    </location>
</feature>
<dbReference type="AlphaFoldDB" id="K9HLY5"/>
<keyword evidence="8 11" id="KW-0472">Membrane</keyword>
<feature type="transmembrane region" description="Helical" evidence="11">
    <location>
        <begin position="193"/>
        <end position="218"/>
    </location>
</feature>
<reference evidence="16 17" key="1">
    <citation type="journal article" date="2013" name="Genome Announc.">
        <title>Draft Genome Sequence of an Alphaproteobacterium, Caenispirillum salinarum AK4(T), Isolated from a Solar Saltern.</title>
        <authorList>
            <person name="Khatri I."/>
            <person name="Singh A."/>
            <person name="Korpole S."/>
            <person name="Pinnaka A.K."/>
            <person name="Subramanian S."/>
        </authorList>
    </citation>
    <scope>NUCLEOTIDE SEQUENCE [LARGE SCALE GENOMIC DNA]</scope>
    <source>
        <strain evidence="16 17">AK4</strain>
    </source>
</reference>
<dbReference type="Pfam" id="PF00662">
    <property type="entry name" value="Proton_antipo_N"/>
    <property type="match status" value="1"/>
</dbReference>
<dbReference type="Pfam" id="PF13244">
    <property type="entry name" value="MbhD"/>
    <property type="match status" value="1"/>
</dbReference>
<dbReference type="PANTHER" id="PTHR43373:SF1">
    <property type="entry name" value="NA(+)_H(+) ANTIPORTER SUBUNIT A"/>
    <property type="match status" value="1"/>
</dbReference>
<dbReference type="EMBL" id="ANHY01000012">
    <property type="protein sequence ID" value="EKV29561.1"/>
    <property type="molecule type" value="Genomic_DNA"/>
</dbReference>
<dbReference type="InterPro" id="IPR001750">
    <property type="entry name" value="ND/Mrp_TM"/>
</dbReference>
<dbReference type="InterPro" id="IPR046806">
    <property type="entry name" value="MrpA_C/MbhE"/>
</dbReference>
<keyword evidence="7" id="KW-0406">Ion transport</keyword>
<feature type="transmembrane region" description="Helical" evidence="11">
    <location>
        <begin position="119"/>
        <end position="138"/>
    </location>
</feature>
<keyword evidence="17" id="KW-1185">Reference proteome</keyword>
<feature type="transmembrane region" description="Helical" evidence="11">
    <location>
        <begin position="65"/>
        <end position="84"/>
    </location>
</feature>
<dbReference type="InterPro" id="IPR025383">
    <property type="entry name" value="MrpA_C/MbhD"/>
</dbReference>
<dbReference type="InterPro" id="IPR001516">
    <property type="entry name" value="Proton_antipo_N"/>
</dbReference>
<evidence type="ECO:0000256" key="5">
    <source>
        <dbReference type="ARBA" id="ARBA00022692"/>
    </source>
</evidence>
<accession>K9HLY5</accession>
<protein>
    <recommendedName>
        <fullName evidence="18">Na(+) H(+) antiporter subunit A</fullName>
    </recommendedName>
</protein>
<evidence type="ECO:0000259" key="14">
    <source>
        <dbReference type="Pfam" id="PF13244"/>
    </source>
</evidence>
<comment type="caution">
    <text evidence="16">The sequence shown here is derived from an EMBL/GenBank/DDBJ whole genome shotgun (WGS) entry which is preliminary data.</text>
</comment>
<feature type="domain" description="NADH-Ubiquinone oxidoreductase (complex I) chain 5 N-terminal" evidence="13">
    <location>
        <begin position="52"/>
        <end position="98"/>
    </location>
</feature>
<feature type="domain" description="MrpA C-terminal/MbhD" evidence="14">
    <location>
        <begin position="597"/>
        <end position="661"/>
    </location>
</feature>
<feature type="transmembrane region" description="Helical" evidence="11">
    <location>
        <begin position="613"/>
        <end position="633"/>
    </location>
</feature>
<feature type="transmembrane region" description="Helical" evidence="11">
    <location>
        <begin position="436"/>
        <end position="455"/>
    </location>
</feature>
<gene>
    <name evidence="16" type="ORF">C882_0383</name>
</gene>
<keyword evidence="2" id="KW-0813">Transport</keyword>
<comment type="subcellular location">
    <subcellularLocation>
        <location evidence="1">Cell membrane</location>
        <topology evidence="1">Multi-pass membrane protein</topology>
    </subcellularLocation>
    <subcellularLocation>
        <location evidence="9">Membrane</location>
        <topology evidence="9">Multi-pass membrane protein</topology>
    </subcellularLocation>
</comment>
<proteinExistence type="predicted"/>
<sequence length="786" mass="82512">MQASSGSASPVARIFSSGAFSALLALLILGLLAAEVPAVQGGDVRVLSWPWVPSLDVPFSLRLDGLSVLFGLLIAGVGALVMVFSGGYMKHSPHRGRFILYMTAFMLAMMGLVTAEHLILLYVFWELTTITSYVLIGWKHQDGESRAAALQALLVTSVGGLSLLAGLILLGLAAGGFTITAVRAAENLPDHPFYPWMLGLILLGAFTKSAQVPFHFWLPNAMAAPTPVSAYLHSAAMVKAGIYVLARFHPALADSQAWLMTLSIVGVISAVTGAVLAIRQTDMKLILAYSTVMGLGTIVLLLSGGDKAAVTAAMTFLVVHALYKSSLFLVAGTVDHEVGSRDVERLSHLAGPMPRTVTAAVLAALSMGGFPPFLGFIGKELHYEGAMALSAAPTWVVGGSVLANSLMGTAALILVIRPFFASARKPGPEPGEEGDWRLWGSALLLAALGLALGLMPETFGDRIIQPAVITIEEAPRDVELKLWHGVNVPLMLSVLTVALGLLFYWRRRSLRAALVWMTPRFPLQPEAGYERIVRALKSISAAVTGLLQDGRLTSYTGVTMLAMIGLATSALAVLGGLRLPGPGEWSWGGPMDWLVLLLAAGAGVATVAARTRLAAVGAVTILEGAVALIFVLFGGPDLAITQITVTTLSAVLLALVLLRLPPPAEKPAMGVGAKVAKGLIALGGGTLVAVLLVSVTAMPFDASLTQRILKLAPEKAHGDNVVNVILVDFRAFDTLGEITVVTMAGLGAYALFRLGRSGLDSGRDAGTAGTHGEPHRQRTGTRERRS</sequence>
<dbReference type="STRING" id="1238182.C882_0383"/>
<feature type="transmembrane region" description="Helical" evidence="11">
    <location>
        <begin position="558"/>
        <end position="579"/>
    </location>
</feature>